<evidence type="ECO:0000256" key="2">
    <source>
        <dbReference type="ARBA" id="ARBA00023276"/>
    </source>
</evidence>
<proteinExistence type="predicted"/>
<keyword evidence="6" id="KW-1185">Reference proteome</keyword>
<dbReference type="SUPFAM" id="SSF110296">
    <property type="entry name" value="Oligoxyloglucan reducing end-specific cellobiohydrolase"/>
    <property type="match status" value="2"/>
</dbReference>
<evidence type="ECO:0000313" key="6">
    <source>
        <dbReference type="Proteomes" id="UP000297739"/>
    </source>
</evidence>
<reference evidence="5 6" key="1">
    <citation type="submission" date="2019-04" db="EMBL/GenBank/DDBJ databases">
        <authorList>
            <person name="Feng G."/>
            <person name="Zhang J."/>
            <person name="Zhu H."/>
        </authorList>
    </citation>
    <scope>NUCLEOTIDE SEQUENCE [LARGE SCALE GENOMIC DNA]</scope>
    <source>
        <strain evidence="5 6">JCM 17223</strain>
    </source>
</reference>
<protein>
    <submittedName>
        <fullName evidence="5">T9SS type A sorting domain-containing protein</fullName>
    </submittedName>
</protein>
<dbReference type="InterPro" id="IPR015943">
    <property type="entry name" value="WD40/YVTN_repeat-like_dom_sf"/>
</dbReference>
<dbReference type="AlphaFoldDB" id="A0A4Z0PQ44"/>
<dbReference type="Pfam" id="PF14870">
    <property type="entry name" value="PSII_BNR"/>
    <property type="match status" value="1"/>
</dbReference>
<evidence type="ECO:0000259" key="4">
    <source>
        <dbReference type="Pfam" id="PF18962"/>
    </source>
</evidence>
<evidence type="ECO:0000259" key="3">
    <source>
        <dbReference type="Pfam" id="PF14870"/>
    </source>
</evidence>
<dbReference type="EMBL" id="SRLD01000005">
    <property type="protein sequence ID" value="TGE18997.1"/>
    <property type="molecule type" value="Genomic_DNA"/>
</dbReference>
<evidence type="ECO:0000256" key="1">
    <source>
        <dbReference type="ARBA" id="ARBA00022531"/>
    </source>
</evidence>
<name>A0A4Z0PQ44_9BACT</name>
<keyword evidence="2" id="KW-0604">Photosystem II</keyword>
<accession>A0A4Z0PQ44</accession>
<sequence>MMDQIMLQLKYMPKKNWRNKFFMYIRMPQIQYFFQKMFFKNTLSVFFFFLLANHCAIGQWVNKGPGGQSLSSIHFFDATLGYTAGSGGTLYRTRDGGTTWQLIPNFQTQGLRNRIRSVAQPVLGTVLLVFETPNGPQPTSLYLSSDAGNNFAFQQYGTFNNLSFRKGNKGLLLGDAGTLKFTTFEGYLWIAVSSGTSNNLRDGDCPSPDGCFVVGDGGTIRRSSPDAYTWQAQNSTTSTRLNAVSFPDAQRGYVVGDAGMGLRTLNAGATWTRMTMGTTVNLNDVHFLSTQVGFAVGELGTILLTTDGGTSWQAEPSNMFETLYSIAATADGNSIWVAGDAGTVLKRGPVVLAAGSATANSVWQVYPNPFTSSLTVQLPQRQGQDWELSLLDNLGRTVAHQQGSATTSHATLPLPVSASSVGIYWLRLKMGQLVETKRLVRMP</sequence>
<dbReference type="Gene3D" id="2.130.10.10">
    <property type="entry name" value="YVTN repeat-like/Quinoprotein amine dehydrogenase"/>
    <property type="match status" value="1"/>
</dbReference>
<dbReference type="Pfam" id="PF18962">
    <property type="entry name" value="Por_Secre_tail"/>
    <property type="match status" value="1"/>
</dbReference>
<dbReference type="PANTHER" id="PTHR47199">
    <property type="entry name" value="PHOTOSYSTEM II STABILITY/ASSEMBLY FACTOR HCF136, CHLOROPLASTIC"/>
    <property type="match status" value="1"/>
</dbReference>
<feature type="domain" description="Secretion system C-terminal sorting" evidence="4">
    <location>
        <begin position="365"/>
        <end position="439"/>
    </location>
</feature>
<dbReference type="NCBIfam" id="TIGR04183">
    <property type="entry name" value="Por_Secre_tail"/>
    <property type="match status" value="1"/>
</dbReference>
<dbReference type="GO" id="GO:0009523">
    <property type="term" value="C:photosystem II"/>
    <property type="evidence" value="ECO:0007669"/>
    <property type="project" value="UniProtKB-KW"/>
</dbReference>
<dbReference type="Proteomes" id="UP000297739">
    <property type="component" value="Unassembled WGS sequence"/>
</dbReference>
<feature type="domain" description="Photosynthesis system II assembly factor Ycf48/Hcf136-like" evidence="3">
    <location>
        <begin position="188"/>
        <end position="278"/>
    </location>
</feature>
<dbReference type="InterPro" id="IPR028203">
    <property type="entry name" value="PSII_CF48-like_dom"/>
</dbReference>
<dbReference type="GO" id="GO:0015979">
    <property type="term" value="P:photosynthesis"/>
    <property type="evidence" value="ECO:0007669"/>
    <property type="project" value="UniProtKB-KW"/>
</dbReference>
<keyword evidence="1" id="KW-0602">Photosynthesis</keyword>
<comment type="caution">
    <text evidence="5">The sequence shown here is derived from an EMBL/GenBank/DDBJ whole genome shotgun (WGS) entry which is preliminary data.</text>
</comment>
<organism evidence="5 6">
    <name type="scientific">Hymenobacter elongatus</name>
    <dbReference type="NCBI Taxonomy" id="877208"/>
    <lineage>
        <taxon>Bacteria</taxon>
        <taxon>Pseudomonadati</taxon>
        <taxon>Bacteroidota</taxon>
        <taxon>Cytophagia</taxon>
        <taxon>Cytophagales</taxon>
        <taxon>Hymenobacteraceae</taxon>
        <taxon>Hymenobacter</taxon>
    </lineage>
</organism>
<dbReference type="PANTHER" id="PTHR47199:SF2">
    <property type="entry name" value="PHOTOSYSTEM II STABILITY_ASSEMBLY FACTOR HCF136, CHLOROPLASTIC"/>
    <property type="match status" value="1"/>
</dbReference>
<gene>
    <name evidence="5" type="ORF">E5J99_04435</name>
</gene>
<evidence type="ECO:0000313" key="5">
    <source>
        <dbReference type="EMBL" id="TGE18997.1"/>
    </source>
</evidence>
<dbReference type="InterPro" id="IPR026444">
    <property type="entry name" value="Secre_tail"/>
</dbReference>